<evidence type="ECO:0000313" key="3">
    <source>
        <dbReference type="Proteomes" id="UP001333996"/>
    </source>
</evidence>
<proteinExistence type="predicted"/>
<keyword evidence="3" id="KW-1185">Reference proteome</keyword>
<keyword evidence="1" id="KW-1133">Transmembrane helix</keyword>
<evidence type="ECO:0000313" key="2">
    <source>
        <dbReference type="EMBL" id="MED7826873.1"/>
    </source>
</evidence>
<dbReference type="RefSeq" id="WP_329511263.1">
    <property type="nucleotide sequence ID" value="NZ_BAAAYZ010000232.1"/>
</dbReference>
<keyword evidence="1" id="KW-0472">Membrane</keyword>
<dbReference type="EMBL" id="JAYWVC010000186">
    <property type="protein sequence ID" value="MED7826873.1"/>
    <property type="molecule type" value="Genomic_DNA"/>
</dbReference>
<gene>
    <name evidence="2" type="ORF">VXC91_34280</name>
</gene>
<feature type="transmembrane region" description="Helical" evidence="1">
    <location>
        <begin position="21"/>
        <end position="40"/>
    </location>
</feature>
<accession>A0ABU7FSB8</accession>
<name>A0ABU7FSB8_9ACTN</name>
<feature type="transmembrane region" description="Helical" evidence="1">
    <location>
        <begin position="52"/>
        <end position="71"/>
    </location>
</feature>
<organism evidence="2 3">
    <name type="scientific">Streptomyces chiangmaiensis</name>
    <dbReference type="NCBI Taxonomy" id="766497"/>
    <lineage>
        <taxon>Bacteria</taxon>
        <taxon>Bacillati</taxon>
        <taxon>Actinomycetota</taxon>
        <taxon>Actinomycetes</taxon>
        <taxon>Kitasatosporales</taxon>
        <taxon>Streptomycetaceae</taxon>
        <taxon>Streptomyces</taxon>
    </lineage>
</organism>
<reference evidence="2" key="1">
    <citation type="submission" date="2024-01" db="EMBL/GenBank/DDBJ databases">
        <title>First draft genome sequence data of TA4-1, the type strain of Gram-positive actinobacterium Streptomyces chiangmaiensis.</title>
        <authorList>
            <person name="Yasawong M."/>
            <person name="Nantapong N."/>
        </authorList>
    </citation>
    <scope>NUCLEOTIDE SEQUENCE</scope>
    <source>
        <strain evidence="2">TA4-1</strain>
    </source>
</reference>
<keyword evidence="1" id="KW-0812">Transmembrane</keyword>
<dbReference type="Proteomes" id="UP001333996">
    <property type="component" value="Unassembled WGS sequence"/>
</dbReference>
<comment type="caution">
    <text evidence="2">The sequence shown here is derived from an EMBL/GenBank/DDBJ whole genome shotgun (WGS) entry which is preliminary data.</text>
</comment>
<evidence type="ECO:0000256" key="1">
    <source>
        <dbReference type="SAM" id="Phobius"/>
    </source>
</evidence>
<protein>
    <submittedName>
        <fullName evidence="2">Uncharacterized protein</fullName>
    </submittedName>
</protein>
<sequence>MARQRAERGTTEGERQRRIRRATVAGGITATCLGAASVVVEGVKGAAHGITWFIVVPLTVGCSAFAGWAGARTGRENAVRTETLGPGERLMGTYTVRPPFTPGRGPTPYENPPFQLLLTSRHLQLWEHSNLLWAHPWAELRLAVDGPRLKIYHRGEEAGFMILEPPGTPLEVQLAARRLGAS</sequence>